<keyword evidence="2" id="KW-1185">Reference proteome</keyword>
<proteinExistence type="predicted"/>
<evidence type="ECO:0000313" key="2">
    <source>
        <dbReference type="Proteomes" id="UP001066276"/>
    </source>
</evidence>
<comment type="caution">
    <text evidence="1">The sequence shown here is derived from an EMBL/GenBank/DDBJ whole genome shotgun (WGS) entry which is preliminary data.</text>
</comment>
<accession>A0AAV7KTC3</accession>
<name>A0AAV7KTC3_PLEWA</name>
<gene>
    <name evidence="1" type="ORF">NDU88_002677</name>
</gene>
<dbReference type="PANTHER" id="PTHR31635:SF196">
    <property type="entry name" value="REVERSE TRANSCRIPTASE DOMAIN-CONTAINING PROTEIN-RELATED"/>
    <property type="match status" value="1"/>
</dbReference>
<organism evidence="1 2">
    <name type="scientific">Pleurodeles waltl</name>
    <name type="common">Iberian ribbed newt</name>
    <dbReference type="NCBI Taxonomy" id="8319"/>
    <lineage>
        <taxon>Eukaryota</taxon>
        <taxon>Metazoa</taxon>
        <taxon>Chordata</taxon>
        <taxon>Craniata</taxon>
        <taxon>Vertebrata</taxon>
        <taxon>Euteleostomi</taxon>
        <taxon>Amphibia</taxon>
        <taxon>Batrachia</taxon>
        <taxon>Caudata</taxon>
        <taxon>Salamandroidea</taxon>
        <taxon>Salamandridae</taxon>
        <taxon>Pleurodelinae</taxon>
        <taxon>Pleurodeles</taxon>
    </lineage>
</organism>
<dbReference type="Proteomes" id="UP001066276">
    <property type="component" value="Chromosome 12"/>
</dbReference>
<dbReference type="AlphaFoldDB" id="A0AAV7KTC3"/>
<protein>
    <submittedName>
        <fullName evidence="1">Uncharacterized protein</fullName>
    </submittedName>
</protein>
<reference evidence="1" key="1">
    <citation type="journal article" date="2022" name="bioRxiv">
        <title>Sequencing and chromosome-scale assembly of the giantPleurodeles waltlgenome.</title>
        <authorList>
            <person name="Brown T."/>
            <person name="Elewa A."/>
            <person name="Iarovenko S."/>
            <person name="Subramanian E."/>
            <person name="Araus A.J."/>
            <person name="Petzold A."/>
            <person name="Susuki M."/>
            <person name="Suzuki K.-i.T."/>
            <person name="Hayashi T."/>
            <person name="Toyoda A."/>
            <person name="Oliveira C."/>
            <person name="Osipova E."/>
            <person name="Leigh N.D."/>
            <person name="Simon A."/>
            <person name="Yun M.H."/>
        </authorList>
    </citation>
    <scope>NUCLEOTIDE SEQUENCE</scope>
    <source>
        <strain evidence="1">20211129_DDA</strain>
        <tissue evidence="1">Liver</tissue>
    </source>
</reference>
<dbReference type="EMBL" id="JANPWB010000016">
    <property type="protein sequence ID" value="KAJ1082512.1"/>
    <property type="molecule type" value="Genomic_DNA"/>
</dbReference>
<evidence type="ECO:0000313" key="1">
    <source>
        <dbReference type="EMBL" id="KAJ1082512.1"/>
    </source>
</evidence>
<sequence>MEDGKALVFTDLEKLQQFIAKRGANGQRQNTQLAWSKYAPEGMDDAETTLVPLLRPWHEDKAILQIQDDDGGVWNDVAKMVEKFHDYYTGLYKSRSQFDEVAVTDYLAHIVMSWLTDENRLQLMAPLRPEEIRVTLADMTVAKAPGTNRLMMEFYKAYQDILIPHLVTLFEEMAADGCMPPTMREALLMFLLKT</sequence>
<dbReference type="PANTHER" id="PTHR31635">
    <property type="entry name" value="REVERSE TRANSCRIPTASE DOMAIN-CONTAINING PROTEIN-RELATED"/>
    <property type="match status" value="1"/>
</dbReference>